<dbReference type="InterPro" id="IPR020568">
    <property type="entry name" value="Ribosomal_Su5_D2-typ_SF"/>
</dbReference>
<dbReference type="PROSITE" id="PS00058">
    <property type="entry name" value="DNA_MISMATCH_REPAIR_1"/>
    <property type="match status" value="1"/>
</dbReference>
<evidence type="ECO:0000256" key="6">
    <source>
        <dbReference type="SAM" id="MobiDB-lite"/>
    </source>
</evidence>
<dbReference type="InterPro" id="IPR032189">
    <property type="entry name" value="Mlh1_C"/>
</dbReference>
<dbReference type="EMBL" id="CAJFDH010000001">
    <property type="protein sequence ID" value="CAD5206336.1"/>
    <property type="molecule type" value="Genomic_DNA"/>
</dbReference>
<name>A0A811JST8_9BILA</name>
<dbReference type="InterPro" id="IPR014762">
    <property type="entry name" value="DNA_mismatch_repair_CS"/>
</dbReference>
<dbReference type="Gene3D" id="3.30.230.10">
    <property type="match status" value="1"/>
</dbReference>
<dbReference type="PANTHER" id="PTHR10073">
    <property type="entry name" value="DNA MISMATCH REPAIR PROTEIN MLH, PMS, MUTL"/>
    <property type="match status" value="1"/>
</dbReference>
<dbReference type="GO" id="GO:0006298">
    <property type="term" value="P:mismatch repair"/>
    <property type="evidence" value="ECO:0007669"/>
    <property type="project" value="InterPro"/>
</dbReference>
<dbReference type="OrthoDB" id="10263226at2759"/>
<dbReference type="PANTHER" id="PTHR10073:SF12">
    <property type="entry name" value="DNA MISMATCH REPAIR PROTEIN MLH1"/>
    <property type="match status" value="1"/>
</dbReference>
<dbReference type="GO" id="GO:0005524">
    <property type="term" value="F:ATP binding"/>
    <property type="evidence" value="ECO:0007669"/>
    <property type="project" value="InterPro"/>
</dbReference>
<evidence type="ECO:0000256" key="3">
    <source>
        <dbReference type="ARBA" id="ARBA00022763"/>
    </source>
</evidence>
<keyword evidence="3" id="KW-0227">DNA damage</keyword>
<dbReference type="InterPro" id="IPR013507">
    <property type="entry name" value="DNA_mismatch_S5_2-like"/>
</dbReference>
<keyword evidence="9" id="KW-1185">Reference proteome</keyword>
<dbReference type="EMBL" id="CAJFCW020000001">
    <property type="protein sequence ID" value="CAG9081364.1"/>
    <property type="molecule type" value="Genomic_DNA"/>
</dbReference>
<protein>
    <recommendedName>
        <fullName evidence="7">DNA mismatch repair protein S5 domain-containing protein</fullName>
    </recommendedName>
</protein>
<dbReference type="GO" id="GO:0032389">
    <property type="term" value="C:MutLalpha complex"/>
    <property type="evidence" value="ECO:0007669"/>
    <property type="project" value="TreeGrafter"/>
</dbReference>
<dbReference type="InterPro" id="IPR014721">
    <property type="entry name" value="Ribsml_uS5_D2-typ_fold_subgr"/>
</dbReference>
<proteinExistence type="inferred from homology"/>
<keyword evidence="4" id="KW-0234">DNA repair</keyword>
<dbReference type="Pfam" id="PF13589">
    <property type="entry name" value="HATPase_c_3"/>
    <property type="match status" value="1"/>
</dbReference>
<dbReference type="SMART" id="SM01340">
    <property type="entry name" value="DNA_mis_repair"/>
    <property type="match status" value="1"/>
</dbReference>
<dbReference type="InterPro" id="IPR036890">
    <property type="entry name" value="HATPase_C_sf"/>
</dbReference>
<dbReference type="NCBIfam" id="TIGR00585">
    <property type="entry name" value="mutl"/>
    <property type="match status" value="1"/>
</dbReference>
<gene>
    <name evidence="8" type="ORF">BOKJ2_LOCUS1020</name>
</gene>
<dbReference type="Gene3D" id="3.30.565.10">
    <property type="entry name" value="Histidine kinase-like ATPase, C-terminal domain"/>
    <property type="match status" value="1"/>
</dbReference>
<feature type="domain" description="DNA mismatch repair protein S5" evidence="7">
    <location>
        <begin position="215"/>
        <end position="342"/>
    </location>
</feature>
<feature type="region of interest" description="Disordered" evidence="6">
    <location>
        <begin position="374"/>
        <end position="393"/>
    </location>
</feature>
<dbReference type="InterPro" id="IPR038973">
    <property type="entry name" value="MutL/Mlh/Pms-like"/>
</dbReference>
<dbReference type="Pfam" id="PF16413">
    <property type="entry name" value="Mlh1_C"/>
    <property type="match status" value="1"/>
</dbReference>
<comment type="similarity">
    <text evidence="2">Belongs to the DNA mismatch repair MutL/HexB family.</text>
</comment>
<dbReference type="SUPFAM" id="SSF54211">
    <property type="entry name" value="Ribosomal protein S5 domain 2-like"/>
    <property type="match status" value="1"/>
</dbReference>
<comment type="caution">
    <text evidence="8">The sequence shown here is derived from an EMBL/GenBank/DDBJ whole genome shotgun (WGS) entry which is preliminary data.</text>
</comment>
<feature type="compositionally biased region" description="Polar residues" evidence="6">
    <location>
        <begin position="374"/>
        <end position="383"/>
    </location>
</feature>
<dbReference type="FunFam" id="3.30.565.10:FF:000003">
    <property type="entry name" value="DNA mismatch repair endonuclease MutL"/>
    <property type="match status" value="1"/>
</dbReference>
<evidence type="ECO:0000313" key="9">
    <source>
        <dbReference type="Proteomes" id="UP000614601"/>
    </source>
</evidence>
<dbReference type="Proteomes" id="UP000614601">
    <property type="component" value="Unassembled WGS sequence"/>
</dbReference>
<dbReference type="Pfam" id="PF01119">
    <property type="entry name" value="DNA_mis_repair"/>
    <property type="match status" value="1"/>
</dbReference>
<organism evidence="8 9">
    <name type="scientific">Bursaphelenchus okinawaensis</name>
    <dbReference type="NCBI Taxonomy" id="465554"/>
    <lineage>
        <taxon>Eukaryota</taxon>
        <taxon>Metazoa</taxon>
        <taxon>Ecdysozoa</taxon>
        <taxon>Nematoda</taxon>
        <taxon>Chromadorea</taxon>
        <taxon>Rhabditida</taxon>
        <taxon>Tylenchina</taxon>
        <taxon>Tylenchomorpha</taxon>
        <taxon>Aphelenchoidea</taxon>
        <taxon>Aphelenchoididae</taxon>
        <taxon>Bursaphelenchus</taxon>
    </lineage>
</organism>
<evidence type="ECO:0000259" key="7">
    <source>
        <dbReference type="SMART" id="SM01340"/>
    </source>
</evidence>
<dbReference type="CDD" id="cd16926">
    <property type="entry name" value="HATPase_MutL-MLH-PMS-like"/>
    <property type="match status" value="1"/>
</dbReference>
<evidence type="ECO:0000256" key="2">
    <source>
        <dbReference type="ARBA" id="ARBA00006082"/>
    </source>
</evidence>
<evidence type="ECO:0000256" key="5">
    <source>
        <dbReference type="ARBA" id="ARBA00023242"/>
    </source>
</evidence>
<dbReference type="Proteomes" id="UP000783686">
    <property type="component" value="Unassembled WGS sequence"/>
</dbReference>
<reference evidence="8" key="1">
    <citation type="submission" date="2020-09" db="EMBL/GenBank/DDBJ databases">
        <authorList>
            <person name="Kikuchi T."/>
        </authorList>
    </citation>
    <scope>NUCLEOTIDE SEQUENCE</scope>
    <source>
        <strain evidence="8">SH1</strain>
    </source>
</reference>
<evidence type="ECO:0000256" key="4">
    <source>
        <dbReference type="ARBA" id="ARBA00023204"/>
    </source>
</evidence>
<comment type="subcellular location">
    <subcellularLocation>
        <location evidence="1">Nucleus</location>
    </subcellularLocation>
</comment>
<dbReference type="InterPro" id="IPR002099">
    <property type="entry name" value="MutL/Mlh/PMS"/>
</dbReference>
<dbReference type="SUPFAM" id="SSF55874">
    <property type="entry name" value="ATPase domain of HSP90 chaperone/DNA topoisomerase II/histidine kinase"/>
    <property type="match status" value="1"/>
</dbReference>
<keyword evidence="5" id="KW-0539">Nucleus</keyword>
<accession>A0A811JST8</accession>
<dbReference type="GO" id="GO:0016887">
    <property type="term" value="F:ATP hydrolysis activity"/>
    <property type="evidence" value="ECO:0007669"/>
    <property type="project" value="InterPro"/>
</dbReference>
<dbReference type="GO" id="GO:0030983">
    <property type="term" value="F:mismatched DNA binding"/>
    <property type="evidence" value="ECO:0007669"/>
    <property type="project" value="InterPro"/>
</dbReference>
<evidence type="ECO:0000313" key="8">
    <source>
        <dbReference type="EMBL" id="CAD5206336.1"/>
    </source>
</evidence>
<dbReference type="AlphaFoldDB" id="A0A811JST8"/>
<dbReference type="GO" id="GO:0140664">
    <property type="term" value="F:ATP-dependent DNA damage sensor activity"/>
    <property type="evidence" value="ECO:0007669"/>
    <property type="project" value="InterPro"/>
</dbReference>
<sequence length="721" mass="81021">MTIDDPKPIIILSDDVVNKIAAGEVVVRPVNAVKEMMENCLDAGATEITVTIKNGGLDLIKVKDNGKGIRQEDYVNVCERFATSKLETIGDLQRMATFGFRGEALASLSCMAKVQVTSKTQSATHAWTCSYENCKPTTECKPAAGLLGTQITVEKLFSSYPHRRATFKHPQDEAVQIISLVSKYSVNFPSVAFSVVRHDGKGSFRSTGNGDRHAVIRMCNPTVTKELFDFTVKDDRLQFEADICMAHPLSSFTSKAIAARQQKQRLFQIFINNRSVSCNKLKSGIDLTFSSKDSYCAFMHISMKVNPARMDVNVHPTKEYVYFLDETEIIEAIQKKLMEVLDKFSHRGVIEMSKPKKNTDLDLTVQTRISSFVESSKPSTSANPVAGTKRKADTPALQSDYFKKKIAPKLMVRVDARNRTLDEYFGETDNVSGNVTFSGNNTVISATTEVNDTVITEEDIEKSTQRQKSRQTVMKVLQTRLSQGTSGDMKHLFKYMMLVGFIDAKRAAFQSQNLLLMVDYLPLLEELFYQRCIANIGNLNRRRLILNPEEGGIPVVGLVDKFLDDNPQVTVPEGVTRDSFVDGMVAKLCDSEVREMLWESYGICIEMSKGTGPCMQNILCLVDGYTPLLAFQLPRFAYDIVSCDYTKPHILNHLISRALANLHTPHQITHLRQTDFTRHQKLIKCQLFPLFKTHITPPESLRPHIHQVMSTMHAFKIFGRC</sequence>
<evidence type="ECO:0000256" key="1">
    <source>
        <dbReference type="ARBA" id="ARBA00004123"/>
    </source>
</evidence>